<dbReference type="GO" id="GO:0043729">
    <property type="term" value="F:2-amino-5-formylamino-6-(5-phosphoribosylamino)pyrimidin-4(3H)-one formate-lyase activity"/>
    <property type="evidence" value="ECO:0007669"/>
    <property type="project" value="UniProtKB-EC"/>
</dbReference>
<dbReference type="RefSeq" id="WP_011406757.1">
    <property type="nucleotide sequence ID" value="NZ_CATZNA010000011.1"/>
</dbReference>
<dbReference type="NCBIfam" id="NF033501">
    <property type="entry name" value="ArfB_arch_rifla"/>
    <property type="match status" value="1"/>
</dbReference>
<feature type="binding site" evidence="6">
    <location>
        <position position="33"/>
    </location>
    <ligand>
        <name>Fe cation</name>
        <dbReference type="ChEBI" id="CHEBI:24875"/>
        <label>1</label>
    </ligand>
</feature>
<dbReference type="InterPro" id="IPR024087">
    <property type="entry name" value="Creatininase-like_sf"/>
</dbReference>
<reference evidence="7 8" key="1">
    <citation type="submission" date="2017-05" db="EMBL/GenBank/DDBJ databases">
        <title>Host range expansion of the Methanosphaera genus to humans and monogastric animals involves recent and extensive reduction in genome content.</title>
        <authorList>
            <person name="Hoedt E.C."/>
            <person name="Volmer J.G."/>
            <person name="Parks D.H."/>
            <person name="Rosewarne C.P."/>
            <person name="Denman S.E."/>
            <person name="Mcsweeney C.S."/>
            <person name="O Cuiv P."/>
            <person name="Hugenholtz P."/>
            <person name="Tyson G.W."/>
            <person name="Morrison M."/>
        </authorList>
    </citation>
    <scope>NUCLEOTIDE SEQUENCE [LARGE SCALE GENOMIC DNA]</scope>
    <source>
        <strain evidence="7 8">PA5</strain>
    </source>
</reference>
<evidence type="ECO:0000313" key="8">
    <source>
        <dbReference type="Proteomes" id="UP000248557"/>
    </source>
</evidence>
<dbReference type="InterPro" id="IPR003785">
    <property type="entry name" value="Creatininase/forma_Hydrolase"/>
</dbReference>
<comment type="cofactor">
    <cofactor evidence="1">
        <name>Zn(2+)</name>
        <dbReference type="ChEBI" id="CHEBI:29105"/>
    </cofactor>
</comment>
<dbReference type="OMA" id="FLIINCH"/>
<accession>A0A328Q7T1</accession>
<feature type="binding site" evidence="6">
    <location>
        <position position="114"/>
    </location>
    <ligand>
        <name>Fe cation</name>
        <dbReference type="ChEBI" id="CHEBI:24875"/>
        <label>1</label>
    </ligand>
</feature>
<comment type="caution">
    <text evidence="7">The sequence shown here is derived from an EMBL/GenBank/DDBJ whole genome shotgun (WGS) entry which is preliminary data.</text>
</comment>
<evidence type="ECO:0000313" key="7">
    <source>
        <dbReference type="EMBL" id="RAP02800.1"/>
    </source>
</evidence>
<dbReference type="EMBL" id="NGJK01000077">
    <property type="protein sequence ID" value="RAP02800.1"/>
    <property type="molecule type" value="Genomic_DNA"/>
</dbReference>
<feature type="binding site" evidence="6">
    <location>
        <position position="35"/>
    </location>
    <ligand>
        <name>Fe cation</name>
        <dbReference type="ChEBI" id="CHEBI:24875"/>
        <label>2</label>
    </ligand>
</feature>
<evidence type="ECO:0000256" key="6">
    <source>
        <dbReference type="HAMAP-Rule" id="MF_02116"/>
    </source>
</evidence>
<dbReference type="GO" id="GO:0052645">
    <property type="term" value="P:F420-0 metabolic process"/>
    <property type="evidence" value="ECO:0007669"/>
    <property type="project" value="UniProtKB-UniRule"/>
</dbReference>
<comment type="pathway">
    <text evidence="6">Cofactor biosynthesis; coenzyme F420 biosynthesis.</text>
</comment>
<keyword evidence="5 6" id="KW-0408">Iron</keyword>
<comment type="pathway">
    <text evidence="6">Cofactor biosynthesis; riboflavin biosynthesis.</text>
</comment>
<comment type="catalytic activity">
    <reaction evidence="6">
        <text>2-amino-5-formylamino-6-(5-phospho-D-ribosylamino)pyrimidin-4(3H)-one + H2O = 2,5-diamino-6-(1-D-ribosylamino)pyrimidin-4(3H)-one 5'-phosphate + formate + H(+)</text>
        <dbReference type="Rhea" id="RHEA:27282"/>
        <dbReference type="ChEBI" id="CHEBI:15377"/>
        <dbReference type="ChEBI" id="CHEBI:15378"/>
        <dbReference type="ChEBI" id="CHEBI:15740"/>
        <dbReference type="ChEBI" id="CHEBI:57258"/>
        <dbReference type="ChEBI" id="CHEBI:59545"/>
        <dbReference type="EC" id="3.5.1.102"/>
    </reaction>
</comment>
<dbReference type="Proteomes" id="UP000248557">
    <property type="component" value="Unassembled WGS sequence"/>
</dbReference>
<dbReference type="GeneID" id="3855234"/>
<dbReference type="GeneID" id="41325746"/>
<gene>
    <name evidence="6" type="primary">arfB</name>
    <name evidence="7" type="ORF">CA615_05860</name>
</gene>
<dbReference type="GO" id="GO:0008198">
    <property type="term" value="F:ferrous iron binding"/>
    <property type="evidence" value="ECO:0007669"/>
    <property type="project" value="UniProtKB-UniRule"/>
</dbReference>
<evidence type="ECO:0000256" key="3">
    <source>
        <dbReference type="ARBA" id="ARBA00022801"/>
    </source>
</evidence>
<dbReference type="PANTHER" id="PTHR35005:SF1">
    <property type="entry name" value="2-AMINO-5-FORMYLAMINO-6-RIBOSYLAMINOPYRIMIDIN-4(3H)-ONE 5'-MONOPHOSPHATE DEFORMYLASE"/>
    <property type="match status" value="1"/>
</dbReference>
<dbReference type="Pfam" id="PF02633">
    <property type="entry name" value="Creatininase"/>
    <property type="match status" value="1"/>
</dbReference>
<feature type="binding site" evidence="6">
    <location>
        <position position="44"/>
    </location>
    <ligand>
        <name>Fe cation</name>
        <dbReference type="ChEBI" id="CHEBI:24875"/>
        <label>2</label>
    </ligand>
</feature>
<proteinExistence type="inferred from homology"/>
<dbReference type="EC" id="3.5.1.102" evidence="6"/>
<name>A0A328Q7T1_9EURY</name>
<dbReference type="UniPathway" id="UPA00275"/>
<dbReference type="Gene3D" id="3.40.50.10310">
    <property type="entry name" value="Creatininase"/>
    <property type="match status" value="1"/>
</dbReference>
<sequence length="233" mass="25609">MSSNNIKLKYDSGNILSKDVHSIGIIALGSHRENHGAALPIDTDSKIAANVALNVATKTGATFLGIFYGATEYDYIKHGHHLKKDDLVNKQIIPQLINIKKQLNIKSVIIVNGHGGNNLIIEDIDKISKKTELKIIFNNSIIESEGPHACTGELSMGAVLGITDMTSLKEHENFIKHPEVGMVGLKEARDNEPIINKEALTIEKEGFEVNMILGQDMLENAQKEIINEVKKLL</sequence>
<keyword evidence="3 6" id="KW-0378">Hydrolase</keyword>
<evidence type="ECO:0000256" key="1">
    <source>
        <dbReference type="ARBA" id="ARBA00001947"/>
    </source>
</evidence>
<comment type="cofactor">
    <cofactor evidence="6">
        <name>Fe(2+)</name>
        <dbReference type="ChEBI" id="CHEBI:29033"/>
    </cofactor>
    <cofactor evidence="6">
        <name>Zn(2+)</name>
        <dbReference type="ChEBI" id="CHEBI:29105"/>
    </cofactor>
    <text evidence="6">Requires an additional second metal ion that could be Fe(2+) or Zn(2+).</text>
</comment>
<evidence type="ECO:0000256" key="2">
    <source>
        <dbReference type="ARBA" id="ARBA00022723"/>
    </source>
</evidence>
<protein>
    <recommendedName>
        <fullName evidence="6">2-amino-5-formylamino-6-ribosylaminopyrimidin-4(3H)-one 5'-monophosphate deformylase</fullName>
        <shortName evidence="6">FAPy deformylase</shortName>
        <ecNumber evidence="6">3.5.1.102</ecNumber>
    </recommendedName>
    <alternativeName>
        <fullName evidence="6">Formamide hydrolase</fullName>
    </alternativeName>
</protein>
<dbReference type="AlphaFoldDB" id="A0A328Q7T1"/>
<keyword evidence="2 6" id="KW-0479">Metal-binding</keyword>
<evidence type="ECO:0000256" key="4">
    <source>
        <dbReference type="ARBA" id="ARBA00022833"/>
    </source>
</evidence>
<dbReference type="GO" id="GO:0009231">
    <property type="term" value="P:riboflavin biosynthetic process"/>
    <property type="evidence" value="ECO:0007669"/>
    <property type="project" value="UniProtKB-UniRule"/>
</dbReference>
<evidence type="ECO:0000256" key="5">
    <source>
        <dbReference type="ARBA" id="ARBA00023004"/>
    </source>
</evidence>
<organism evidence="7 8">
    <name type="scientific">Methanosphaera stadtmanae</name>
    <dbReference type="NCBI Taxonomy" id="2317"/>
    <lineage>
        <taxon>Archaea</taxon>
        <taxon>Methanobacteriati</taxon>
        <taxon>Methanobacteriota</taxon>
        <taxon>Methanomada group</taxon>
        <taxon>Methanobacteria</taxon>
        <taxon>Methanobacteriales</taxon>
        <taxon>Methanobacteriaceae</taxon>
        <taxon>Methanosphaera</taxon>
    </lineage>
</organism>
<dbReference type="SMR" id="A0A328Q7T1"/>
<dbReference type="InterPro" id="IPR024901">
    <property type="entry name" value="FAPy_deformylase"/>
</dbReference>
<dbReference type="PANTHER" id="PTHR35005">
    <property type="entry name" value="3-DEHYDRO-SCYLLO-INOSOSE HYDROLASE"/>
    <property type="match status" value="1"/>
</dbReference>
<comment type="subunit">
    <text evidence="6">Homodimer.</text>
</comment>
<dbReference type="SUPFAM" id="SSF102215">
    <property type="entry name" value="Creatininase"/>
    <property type="match status" value="1"/>
</dbReference>
<dbReference type="HAMAP" id="MF_02116">
    <property type="entry name" value="FAPy_deform"/>
    <property type="match status" value="1"/>
</dbReference>
<comment type="function">
    <text evidence="6">Catalyzes the hydrolysis of the formamide of 2-amino-5-formylamino-6-ribosylamino-4(3H)-pyrimidinone 5'-monophosphate (FAPy) to form 2,5-diamino-6-ribosylamino-4(3H)-pyrimidinone 5'-phosphate (APy).</text>
</comment>
<feature type="binding site" evidence="6">
    <location>
        <position position="44"/>
    </location>
    <ligand>
        <name>Fe cation</name>
        <dbReference type="ChEBI" id="CHEBI:24875"/>
        <label>1</label>
    </ligand>
</feature>
<comment type="cofactor">
    <cofactor evidence="6">
        <name>Fe(2+)</name>
        <dbReference type="ChEBI" id="CHEBI:29033"/>
    </cofactor>
    <text evidence="6">Requires one Fe(2+) ion for activity.</text>
</comment>
<keyword evidence="4 6" id="KW-0862">Zinc</keyword>
<dbReference type="UniPathway" id="UPA00071"/>
<comment type="similarity">
    <text evidence="6">Belongs to the creatininase superfamily. FAPy deformylase family.</text>
</comment>